<dbReference type="Gramene" id="GBG83616">
    <property type="protein sequence ID" value="GBG83616"/>
    <property type="gene ID" value="CBR_g37420"/>
</dbReference>
<dbReference type="OrthoDB" id="413649at2759"/>
<dbReference type="CDD" id="cd14728">
    <property type="entry name" value="Ere-like"/>
    <property type="match status" value="1"/>
</dbReference>
<dbReference type="GO" id="GO:0046677">
    <property type="term" value="P:response to antibiotic"/>
    <property type="evidence" value="ECO:0007669"/>
    <property type="project" value="InterPro"/>
</dbReference>
<dbReference type="EMBL" id="BFEA01000445">
    <property type="protein sequence ID" value="GBG83616.1"/>
    <property type="molecule type" value="Genomic_DNA"/>
</dbReference>
<dbReference type="PANTHER" id="PTHR31299">
    <property type="entry name" value="ESTERASE, PUTATIVE (AFU_ORTHOLOGUE AFUA_1G05850)-RELATED"/>
    <property type="match status" value="1"/>
</dbReference>
<dbReference type="PANTHER" id="PTHR31299:SF0">
    <property type="entry name" value="ESTERASE, PUTATIVE (AFU_ORTHOLOGUE AFUA_1G05850)-RELATED"/>
    <property type="match status" value="1"/>
</dbReference>
<dbReference type="AlphaFoldDB" id="A0A388LMQ0"/>
<evidence type="ECO:0000313" key="2">
    <source>
        <dbReference type="EMBL" id="GBG83616.1"/>
    </source>
</evidence>
<evidence type="ECO:0000313" key="3">
    <source>
        <dbReference type="Proteomes" id="UP000265515"/>
    </source>
</evidence>
<gene>
    <name evidence="2" type="ORF">CBR_g37420</name>
</gene>
<reference evidence="2 3" key="1">
    <citation type="journal article" date="2018" name="Cell">
        <title>The Chara Genome: Secondary Complexity and Implications for Plant Terrestrialization.</title>
        <authorList>
            <person name="Nishiyama T."/>
            <person name="Sakayama H."/>
            <person name="Vries J.D."/>
            <person name="Buschmann H."/>
            <person name="Saint-Marcoux D."/>
            <person name="Ullrich K.K."/>
            <person name="Haas F.B."/>
            <person name="Vanderstraeten L."/>
            <person name="Becker D."/>
            <person name="Lang D."/>
            <person name="Vosolsobe S."/>
            <person name="Rombauts S."/>
            <person name="Wilhelmsson P.K.I."/>
            <person name="Janitza P."/>
            <person name="Kern R."/>
            <person name="Heyl A."/>
            <person name="Rumpler F."/>
            <person name="Villalobos L.I.A.C."/>
            <person name="Clay J.M."/>
            <person name="Skokan R."/>
            <person name="Toyoda A."/>
            <person name="Suzuki Y."/>
            <person name="Kagoshima H."/>
            <person name="Schijlen E."/>
            <person name="Tajeshwar N."/>
            <person name="Catarino B."/>
            <person name="Hetherington A.J."/>
            <person name="Saltykova A."/>
            <person name="Bonnot C."/>
            <person name="Breuninger H."/>
            <person name="Symeonidi A."/>
            <person name="Radhakrishnan G.V."/>
            <person name="Van Nieuwerburgh F."/>
            <person name="Deforce D."/>
            <person name="Chang C."/>
            <person name="Karol K.G."/>
            <person name="Hedrich R."/>
            <person name="Ulvskov P."/>
            <person name="Glockner G."/>
            <person name="Delwiche C.F."/>
            <person name="Petrasek J."/>
            <person name="Van de Peer Y."/>
            <person name="Friml J."/>
            <person name="Beilby M."/>
            <person name="Dolan L."/>
            <person name="Kohara Y."/>
            <person name="Sugano S."/>
            <person name="Fujiyama A."/>
            <person name="Delaux P.-M."/>
            <person name="Quint M."/>
            <person name="TheiBen G."/>
            <person name="Hagemann M."/>
            <person name="Harholt J."/>
            <person name="Dunand C."/>
            <person name="Zachgo S."/>
            <person name="Langdale J."/>
            <person name="Maumus F."/>
            <person name="Straeten D.V.D."/>
            <person name="Gould S.B."/>
            <person name="Rensing S.A."/>
        </authorList>
    </citation>
    <scope>NUCLEOTIDE SEQUENCE [LARGE SCALE GENOMIC DNA]</scope>
    <source>
        <strain evidence="2 3">S276</strain>
    </source>
</reference>
<feature type="region of interest" description="Disordered" evidence="1">
    <location>
        <begin position="603"/>
        <end position="744"/>
    </location>
</feature>
<dbReference type="Gene3D" id="1.20.1440.30">
    <property type="entry name" value="Biosynthetic Protein domain"/>
    <property type="match status" value="1"/>
</dbReference>
<feature type="compositionally biased region" description="Gly residues" evidence="1">
    <location>
        <begin position="554"/>
        <end position="566"/>
    </location>
</feature>
<feature type="region of interest" description="Disordered" evidence="1">
    <location>
        <begin position="436"/>
        <end position="568"/>
    </location>
</feature>
<keyword evidence="3" id="KW-1185">Reference proteome</keyword>
<accession>A0A388LMQ0</accession>
<dbReference type="InterPro" id="IPR007815">
    <property type="entry name" value="Emycin_Estase"/>
</dbReference>
<dbReference type="Pfam" id="PF05139">
    <property type="entry name" value="Erythro_esteras"/>
    <property type="match status" value="1"/>
</dbReference>
<protein>
    <recommendedName>
        <fullName evidence="4">Erythromycin esterase</fullName>
    </recommendedName>
</protein>
<dbReference type="InterPro" id="IPR052036">
    <property type="entry name" value="Hydrolase/PRTase-associated"/>
</dbReference>
<sequence>MDFRAAVTSIGPGMEDRIRRQLVDLVNVAEDKRYGPVLDKIGDASIVLIGEASHGTHQFYRVRAELTQHLIVAKGFNTVAVEADWPDAYRVHRYVQHRSKDKCAERALADFQRFPTWMWRNTDVVRFVQWLRAHNLPLPAEKRVGFYGLDLYSLYRSIEAVINYLDSVDPDAAKKARYRYGCFEEFDQDPQQYGFLTNYGVSGGCEDEAIKQLMDMRDRAMTKVRTDGFMEMEEAFYAEQSARLVRNAERYYRAMFRGRDNSWNLRDGHMFETLEALMTHRAEVFKQPAKVVIWAHNSHLGNARFTEMSKRGELNIGQLIKEKYPDKCYSLGQTTYEGTVAAASNWGDPVERKIVRPALADSYEALFHSIKRPVFFLDLKNEEMAEDLRKMQLERAIGVIYRPRTERQSHYFYAQICKQFDGVIHFDMSDAVIPLEPTRQGSRRTAAKTAPGEDAARRTSGRRKGARAGGAAGGGGKDVRAGRSQSGEVEVGMEKWDRRGKSGSGDRGGDRWGEVGEKEAEMGREVSRRRSGEGGRRRELGSGERGGDRWREPGIGGELGTGGGKSDWGHRWISMDEVGGGMLGCGRKSTKGGWRKGIGVGHWNRDVRVGTSGEAGESGWEGKSREGGQCRVGSGDGKGGQSTQGSRDGKWGLGEGSRGMEVGHSAEGSRGRQGSWDGKGSRGRRVSAGREVGMGRGVSPRRGVGMGRRVGGGESGNEGRPLGGGRSGQGSWRRQGSRDGKGRI</sequence>
<comment type="caution">
    <text evidence="2">The sequence shown here is derived from an EMBL/GenBank/DDBJ whole genome shotgun (WGS) entry which is preliminary data.</text>
</comment>
<dbReference type="Gene3D" id="3.40.1660.10">
    <property type="entry name" value="EreA-like (biosynthetic domain)"/>
    <property type="match status" value="1"/>
</dbReference>
<organism evidence="2 3">
    <name type="scientific">Chara braunii</name>
    <name type="common">Braun's stonewort</name>
    <dbReference type="NCBI Taxonomy" id="69332"/>
    <lineage>
        <taxon>Eukaryota</taxon>
        <taxon>Viridiplantae</taxon>
        <taxon>Streptophyta</taxon>
        <taxon>Charophyceae</taxon>
        <taxon>Charales</taxon>
        <taxon>Characeae</taxon>
        <taxon>Chara</taxon>
    </lineage>
</organism>
<proteinExistence type="predicted"/>
<evidence type="ECO:0000256" key="1">
    <source>
        <dbReference type="SAM" id="MobiDB-lite"/>
    </source>
</evidence>
<dbReference type="Gene3D" id="3.30.1870.10">
    <property type="entry name" value="EreA-like, domain 2"/>
    <property type="match status" value="1"/>
</dbReference>
<evidence type="ECO:0008006" key="4">
    <source>
        <dbReference type="Google" id="ProtNLM"/>
    </source>
</evidence>
<dbReference type="Proteomes" id="UP000265515">
    <property type="component" value="Unassembled WGS sequence"/>
</dbReference>
<feature type="compositionally biased region" description="Gly residues" evidence="1">
    <location>
        <begin position="467"/>
        <end position="476"/>
    </location>
</feature>
<dbReference type="SUPFAM" id="SSF159501">
    <property type="entry name" value="EreA/ChaN-like"/>
    <property type="match status" value="1"/>
</dbReference>
<dbReference type="STRING" id="69332.A0A388LMQ0"/>
<name>A0A388LMQ0_CHABU</name>
<feature type="compositionally biased region" description="Gly residues" evidence="1">
    <location>
        <begin position="704"/>
        <end position="728"/>
    </location>
</feature>
<feature type="compositionally biased region" description="Basic and acidic residues" evidence="1">
    <location>
        <begin position="507"/>
        <end position="552"/>
    </location>
</feature>